<comment type="pathway">
    <text evidence="7">Amino-acid biosynthesis; L-threonine biosynthesis; L-threonine from L-aspartate: step 4/5.</text>
</comment>
<dbReference type="NCBIfam" id="TIGR00191">
    <property type="entry name" value="thrB"/>
    <property type="match status" value="1"/>
</dbReference>
<dbReference type="PIRSF" id="PIRSF000676">
    <property type="entry name" value="Homoser_kin"/>
    <property type="match status" value="1"/>
</dbReference>
<proteinExistence type="inferred from homology"/>
<evidence type="ECO:0000256" key="1">
    <source>
        <dbReference type="ARBA" id="ARBA00022605"/>
    </source>
</evidence>
<feature type="domain" description="GHMP kinase N-terminal" evidence="9">
    <location>
        <begin position="60"/>
        <end position="141"/>
    </location>
</feature>
<keyword evidence="4 7" id="KW-0547">Nucleotide-binding</keyword>
<keyword evidence="5 7" id="KW-0418">Kinase</keyword>
<dbReference type="Pfam" id="PF00288">
    <property type="entry name" value="GHMP_kinases_N"/>
    <property type="match status" value="1"/>
</dbReference>
<comment type="caution">
    <text evidence="11">The sequence shown here is derived from an EMBL/GenBank/DDBJ whole genome shotgun (WGS) entry which is preliminary data.</text>
</comment>
<dbReference type="HAMAP" id="MF_00384">
    <property type="entry name" value="Homoser_kinase"/>
    <property type="match status" value="1"/>
</dbReference>
<keyword evidence="6 7" id="KW-0067">ATP-binding</keyword>
<evidence type="ECO:0000259" key="9">
    <source>
        <dbReference type="Pfam" id="PF00288"/>
    </source>
</evidence>
<evidence type="ECO:0000256" key="6">
    <source>
        <dbReference type="ARBA" id="ARBA00022840"/>
    </source>
</evidence>
<keyword evidence="12" id="KW-1185">Reference proteome</keyword>
<keyword evidence="7" id="KW-0963">Cytoplasm</keyword>
<dbReference type="InterPro" id="IPR014721">
    <property type="entry name" value="Ribsml_uS5_D2-typ_fold_subgr"/>
</dbReference>
<dbReference type="SUPFAM" id="SSF54211">
    <property type="entry name" value="Ribosomal protein S5 domain 2-like"/>
    <property type="match status" value="1"/>
</dbReference>
<dbReference type="EMBL" id="JADPIE010000004">
    <property type="protein sequence ID" value="MBF8437061.1"/>
    <property type="molecule type" value="Genomic_DNA"/>
</dbReference>
<comment type="subcellular location">
    <subcellularLocation>
        <location evidence="7">Cytoplasm</location>
    </subcellularLocation>
</comment>
<dbReference type="GO" id="GO:0005524">
    <property type="term" value="F:ATP binding"/>
    <property type="evidence" value="ECO:0007669"/>
    <property type="project" value="UniProtKB-UniRule"/>
</dbReference>
<dbReference type="InterPro" id="IPR013750">
    <property type="entry name" value="GHMP_kinase_C_dom"/>
</dbReference>
<comment type="similarity">
    <text evidence="7">Belongs to the GHMP kinase family. Homoserine kinase subfamily.</text>
</comment>
<dbReference type="Proteomes" id="UP000621436">
    <property type="component" value="Unassembled WGS sequence"/>
</dbReference>
<dbReference type="RefSeq" id="WP_270453994.1">
    <property type="nucleotide sequence ID" value="NZ_JADPIE010000004.1"/>
</dbReference>
<comment type="function">
    <text evidence="7">Catalyzes the ATP-dependent phosphorylation of L-homoserine to L-homoserine phosphate.</text>
</comment>
<sequence>MNYLEVKVPVTSANLGPGYDTLGMALQIYYRFKFEKIDGEILEINLKISGDKNYDLQDDLIKRTLNYLENKIDRGFKGLKITEELPFLAGKGLGSSAAAIIGTLVGLNSLYELGLSQGDILSMAYEIEGHPDNITPALFGGLNITAVGDRIYREKLHPHPDLSLILAVPDYMANTEEQRRLLPSRIKMKDITYNQSRTALLPFALASGNWEMLQELLNDRIHQPYRLAETPAWNQLVDQAKAEGAIGVVLSGAGPSILAFARDREEEIAETIRKVWLEYGVKAKTVITGADILGAQVTNFNSKREDNDEC</sequence>
<gene>
    <name evidence="7 11" type="primary">thrB</name>
    <name evidence="11" type="ORF">I0Q91_08230</name>
</gene>
<dbReference type="AlphaFoldDB" id="A0A931ASG7"/>
<reference evidence="11" key="1">
    <citation type="submission" date="2020-11" db="EMBL/GenBank/DDBJ databases">
        <title>Halonatronomonas betainensis gen. nov., sp. nov. a novel haloalkaliphilic representative of the family Halanaerobiacae capable of betaine degradation.</title>
        <authorList>
            <person name="Boltyanskaya Y."/>
            <person name="Kevbrin V."/>
            <person name="Detkova E."/>
            <person name="Grouzdev D.S."/>
            <person name="Koziaeva V."/>
            <person name="Zhilina T."/>
        </authorList>
    </citation>
    <scope>NUCLEOTIDE SEQUENCE</scope>
    <source>
        <strain evidence="11">Z-7014</strain>
    </source>
</reference>
<evidence type="ECO:0000256" key="2">
    <source>
        <dbReference type="ARBA" id="ARBA00022679"/>
    </source>
</evidence>
<dbReference type="PANTHER" id="PTHR20861:SF1">
    <property type="entry name" value="HOMOSERINE KINASE"/>
    <property type="match status" value="1"/>
</dbReference>
<evidence type="ECO:0000256" key="5">
    <source>
        <dbReference type="ARBA" id="ARBA00022777"/>
    </source>
</evidence>
<dbReference type="Gene3D" id="3.30.70.890">
    <property type="entry name" value="GHMP kinase, C-terminal domain"/>
    <property type="match status" value="1"/>
</dbReference>
<dbReference type="GO" id="GO:0004413">
    <property type="term" value="F:homoserine kinase activity"/>
    <property type="evidence" value="ECO:0007669"/>
    <property type="project" value="UniProtKB-UniRule"/>
</dbReference>
<keyword evidence="3 7" id="KW-0791">Threonine biosynthesis</keyword>
<dbReference type="PRINTS" id="PR00958">
    <property type="entry name" value="HOMSERKINASE"/>
</dbReference>
<accession>A0A931ASG7</accession>
<keyword evidence="1 7" id="KW-0028">Amino-acid biosynthesis</keyword>
<dbReference type="InterPro" id="IPR036554">
    <property type="entry name" value="GHMP_kinase_C_sf"/>
</dbReference>
<evidence type="ECO:0000256" key="7">
    <source>
        <dbReference type="HAMAP-Rule" id="MF_00384"/>
    </source>
</evidence>
<dbReference type="GO" id="GO:0005737">
    <property type="term" value="C:cytoplasm"/>
    <property type="evidence" value="ECO:0007669"/>
    <property type="project" value="UniProtKB-SubCell"/>
</dbReference>
<dbReference type="InterPro" id="IPR000870">
    <property type="entry name" value="Homoserine_kinase"/>
</dbReference>
<comment type="caution">
    <text evidence="7">Lacks conserved residue(s) required for the propagation of feature annotation.</text>
</comment>
<feature type="domain" description="GHMP kinase C-terminal" evidence="10">
    <location>
        <begin position="204"/>
        <end position="276"/>
    </location>
</feature>
<evidence type="ECO:0000256" key="8">
    <source>
        <dbReference type="NCBIfam" id="TIGR00191"/>
    </source>
</evidence>
<comment type="catalytic activity">
    <reaction evidence="7">
        <text>L-homoserine + ATP = O-phospho-L-homoserine + ADP + H(+)</text>
        <dbReference type="Rhea" id="RHEA:13985"/>
        <dbReference type="ChEBI" id="CHEBI:15378"/>
        <dbReference type="ChEBI" id="CHEBI:30616"/>
        <dbReference type="ChEBI" id="CHEBI:57476"/>
        <dbReference type="ChEBI" id="CHEBI:57590"/>
        <dbReference type="ChEBI" id="CHEBI:456216"/>
        <dbReference type="EC" id="2.7.1.39"/>
    </reaction>
</comment>
<evidence type="ECO:0000256" key="3">
    <source>
        <dbReference type="ARBA" id="ARBA00022697"/>
    </source>
</evidence>
<dbReference type="InterPro" id="IPR006204">
    <property type="entry name" value="GHMP_kinase_N_dom"/>
</dbReference>
<dbReference type="Pfam" id="PF08544">
    <property type="entry name" value="GHMP_kinases_C"/>
    <property type="match status" value="1"/>
</dbReference>
<dbReference type="EC" id="2.7.1.39" evidence="7 8"/>
<dbReference type="PANTHER" id="PTHR20861">
    <property type="entry name" value="HOMOSERINE/4-DIPHOSPHOCYTIDYL-2-C-METHYL-D-ERYTHRITOL KINASE"/>
    <property type="match status" value="1"/>
</dbReference>
<name>A0A931ASG7_9FIRM</name>
<evidence type="ECO:0000313" key="12">
    <source>
        <dbReference type="Proteomes" id="UP000621436"/>
    </source>
</evidence>
<dbReference type="InterPro" id="IPR020568">
    <property type="entry name" value="Ribosomal_Su5_D2-typ_SF"/>
</dbReference>
<dbReference type="SUPFAM" id="SSF55060">
    <property type="entry name" value="GHMP Kinase, C-terminal domain"/>
    <property type="match status" value="1"/>
</dbReference>
<dbReference type="GO" id="GO:0009088">
    <property type="term" value="P:threonine biosynthetic process"/>
    <property type="evidence" value="ECO:0007669"/>
    <property type="project" value="UniProtKB-UniRule"/>
</dbReference>
<organism evidence="11 12">
    <name type="scientific">Halonatronomonas betaini</name>
    <dbReference type="NCBI Taxonomy" id="2778430"/>
    <lineage>
        <taxon>Bacteria</taxon>
        <taxon>Bacillati</taxon>
        <taxon>Bacillota</taxon>
        <taxon>Clostridia</taxon>
        <taxon>Halanaerobiales</taxon>
        <taxon>Halarsenatibacteraceae</taxon>
        <taxon>Halonatronomonas</taxon>
    </lineage>
</organism>
<evidence type="ECO:0000259" key="10">
    <source>
        <dbReference type="Pfam" id="PF08544"/>
    </source>
</evidence>
<evidence type="ECO:0000313" key="11">
    <source>
        <dbReference type="EMBL" id="MBF8437061.1"/>
    </source>
</evidence>
<keyword evidence="2 7" id="KW-0808">Transferase</keyword>
<dbReference type="Gene3D" id="3.30.230.10">
    <property type="match status" value="1"/>
</dbReference>
<protein>
    <recommendedName>
        <fullName evidence="7 8">Homoserine kinase</fullName>
        <shortName evidence="7">HK</shortName>
        <shortName evidence="7">HSK</shortName>
        <ecNumber evidence="7 8">2.7.1.39</ecNumber>
    </recommendedName>
</protein>
<evidence type="ECO:0000256" key="4">
    <source>
        <dbReference type="ARBA" id="ARBA00022741"/>
    </source>
</evidence>